<dbReference type="EMBL" id="CP007030">
    <property type="protein sequence ID" value="AHF02404.1"/>
    <property type="molecule type" value="Genomic_DNA"/>
</dbReference>
<feature type="transmembrane region" description="Helical" evidence="1">
    <location>
        <begin position="45"/>
        <end position="64"/>
    </location>
</feature>
<dbReference type="InParanoid" id="W0DZI5"/>
<proteinExistence type="predicted"/>
<name>W0DZI5_9GAMM</name>
<keyword evidence="1" id="KW-1133">Transmembrane helix</keyword>
<keyword evidence="1" id="KW-0812">Transmembrane</keyword>
<keyword evidence="1" id="KW-0472">Membrane</keyword>
<evidence type="ECO:0008006" key="4">
    <source>
        <dbReference type="Google" id="ProtNLM"/>
    </source>
</evidence>
<evidence type="ECO:0000256" key="1">
    <source>
        <dbReference type="SAM" id="Phobius"/>
    </source>
</evidence>
<protein>
    <recommendedName>
        <fullName evidence="4">HIG1 domain-containing protein</fullName>
    </recommendedName>
</protein>
<dbReference type="KEGG" id="tao:THIAE_10300"/>
<sequence length="65" mass="7583">MLATLFLGILVTFGSLAALWIGFIQARKYPRFEKLNSRKANQRMVQLTMLFYALGLVFTIWLMLR</sequence>
<evidence type="ECO:0000313" key="3">
    <source>
        <dbReference type="Proteomes" id="UP000005380"/>
    </source>
</evidence>
<dbReference type="Proteomes" id="UP000005380">
    <property type="component" value="Chromosome"/>
</dbReference>
<dbReference type="OrthoDB" id="5616343at2"/>
<dbReference type="AlphaFoldDB" id="W0DZI5"/>
<evidence type="ECO:0000313" key="2">
    <source>
        <dbReference type="EMBL" id="AHF02404.1"/>
    </source>
</evidence>
<gene>
    <name evidence="2" type="ORF">THIAE_10300</name>
</gene>
<dbReference type="RefSeq" id="WP_006460092.1">
    <property type="nucleotide sequence ID" value="NZ_CP007030.1"/>
</dbReference>
<accession>W0DZI5</accession>
<organism evidence="2 3">
    <name type="scientific">Thiomicrospira aerophila AL3</name>
    <dbReference type="NCBI Taxonomy" id="717772"/>
    <lineage>
        <taxon>Bacteria</taxon>
        <taxon>Pseudomonadati</taxon>
        <taxon>Pseudomonadota</taxon>
        <taxon>Gammaproteobacteria</taxon>
        <taxon>Thiotrichales</taxon>
        <taxon>Piscirickettsiaceae</taxon>
        <taxon>Thiomicrospira</taxon>
    </lineage>
</organism>
<keyword evidence="3" id="KW-1185">Reference proteome</keyword>
<reference evidence="2 3" key="1">
    <citation type="submission" date="2013-12" db="EMBL/GenBank/DDBJ databases">
        <authorList>
            <consortium name="DOE Joint Genome Institute"/>
            <person name="Kappler U."/>
            <person name="Huntemann M."/>
            <person name="Han J."/>
            <person name="Chen A."/>
            <person name="Kyrpides N."/>
            <person name="Mavromatis K."/>
            <person name="Markowitz V."/>
            <person name="Palaniappan K."/>
            <person name="Ivanova N."/>
            <person name="Schaumberg A."/>
            <person name="Pati A."/>
            <person name="Liolios K."/>
            <person name="Nordberg H.P."/>
            <person name="Cantor M.N."/>
            <person name="Hua S.X."/>
            <person name="Woyke T."/>
        </authorList>
    </citation>
    <scope>NUCLEOTIDE SEQUENCE [LARGE SCALE GENOMIC DNA]</scope>
    <source>
        <strain evidence="3">AL2</strain>
    </source>
</reference>
<dbReference type="HOGENOM" id="CLU_2848450_0_0_6"/>
<feature type="transmembrane region" description="Helical" evidence="1">
    <location>
        <begin position="6"/>
        <end position="24"/>
    </location>
</feature>